<name>A0AAV5HNM9_9ROSI</name>
<gene>
    <name evidence="1" type="ORF">SLEP1_g1532</name>
</gene>
<keyword evidence="2" id="KW-1185">Reference proteome</keyword>
<dbReference type="PANTHER" id="PTHR33103:SF111">
    <property type="entry name" value="DUF674 DOMAIN-CONTAINING PROTEIN"/>
    <property type="match status" value="1"/>
</dbReference>
<evidence type="ECO:0000313" key="1">
    <source>
        <dbReference type="EMBL" id="GKU87081.1"/>
    </source>
</evidence>
<reference evidence="1 2" key="1">
    <citation type="journal article" date="2021" name="Commun. Biol.">
        <title>The genome of Shorea leprosula (Dipterocarpaceae) highlights the ecological relevance of drought in aseasonal tropical rainforests.</title>
        <authorList>
            <person name="Ng K.K.S."/>
            <person name="Kobayashi M.J."/>
            <person name="Fawcett J.A."/>
            <person name="Hatakeyama M."/>
            <person name="Paape T."/>
            <person name="Ng C.H."/>
            <person name="Ang C.C."/>
            <person name="Tnah L.H."/>
            <person name="Lee C.T."/>
            <person name="Nishiyama T."/>
            <person name="Sese J."/>
            <person name="O'Brien M.J."/>
            <person name="Copetti D."/>
            <person name="Mohd Noor M.I."/>
            <person name="Ong R.C."/>
            <person name="Putra M."/>
            <person name="Sireger I.Z."/>
            <person name="Indrioko S."/>
            <person name="Kosugi Y."/>
            <person name="Izuno A."/>
            <person name="Isagi Y."/>
            <person name="Lee S.L."/>
            <person name="Shimizu K.K."/>
        </authorList>
    </citation>
    <scope>NUCLEOTIDE SEQUENCE [LARGE SCALE GENOMIC DNA]</scope>
    <source>
        <strain evidence="1">214</strain>
    </source>
</reference>
<dbReference type="EMBL" id="BPVZ01000001">
    <property type="protein sequence ID" value="GKU87081.1"/>
    <property type="molecule type" value="Genomic_DNA"/>
</dbReference>
<comment type="caution">
    <text evidence="1">The sequence shown here is derived from an EMBL/GenBank/DDBJ whole genome shotgun (WGS) entry which is preliminary data.</text>
</comment>
<evidence type="ECO:0000313" key="2">
    <source>
        <dbReference type="Proteomes" id="UP001054252"/>
    </source>
</evidence>
<dbReference type="AlphaFoldDB" id="A0AAV5HNM9"/>
<proteinExistence type="predicted"/>
<organism evidence="1 2">
    <name type="scientific">Rubroshorea leprosula</name>
    <dbReference type="NCBI Taxonomy" id="152421"/>
    <lineage>
        <taxon>Eukaryota</taxon>
        <taxon>Viridiplantae</taxon>
        <taxon>Streptophyta</taxon>
        <taxon>Embryophyta</taxon>
        <taxon>Tracheophyta</taxon>
        <taxon>Spermatophyta</taxon>
        <taxon>Magnoliopsida</taxon>
        <taxon>eudicotyledons</taxon>
        <taxon>Gunneridae</taxon>
        <taxon>Pentapetalae</taxon>
        <taxon>rosids</taxon>
        <taxon>malvids</taxon>
        <taxon>Malvales</taxon>
        <taxon>Dipterocarpaceae</taxon>
        <taxon>Rubroshorea</taxon>
    </lineage>
</organism>
<dbReference type="Pfam" id="PF05056">
    <property type="entry name" value="DUF674"/>
    <property type="match status" value="1"/>
</dbReference>
<dbReference type="PANTHER" id="PTHR33103">
    <property type="entry name" value="OS01G0153900 PROTEIN"/>
    <property type="match status" value="1"/>
</dbReference>
<sequence>MRIASPPILVEPSKKSLSNDGGYVRGELIYMVMDDLSVRPNSAVFGITMLNRFEIKNIVTVKTRGVCLGTNEAFKLLKASL</sequence>
<accession>A0AAV5HNM9</accession>
<protein>
    <submittedName>
        <fullName evidence="1">Uncharacterized protein</fullName>
    </submittedName>
</protein>
<dbReference type="InterPro" id="IPR007750">
    <property type="entry name" value="DUF674"/>
</dbReference>
<dbReference type="Proteomes" id="UP001054252">
    <property type="component" value="Unassembled WGS sequence"/>
</dbReference>